<evidence type="ECO:0000256" key="11">
    <source>
        <dbReference type="RuleBase" id="RU004253"/>
    </source>
</evidence>
<dbReference type="GO" id="GO:0009228">
    <property type="term" value="P:thiamine biosynthetic process"/>
    <property type="evidence" value="ECO:0007669"/>
    <property type="project" value="UniProtKB-KW"/>
</dbReference>
<evidence type="ECO:0000256" key="9">
    <source>
        <dbReference type="HAMAP-Rule" id="MF_00097"/>
    </source>
</evidence>
<dbReference type="GO" id="GO:0005737">
    <property type="term" value="C:cytoplasm"/>
    <property type="evidence" value="ECO:0007669"/>
    <property type="project" value="TreeGrafter"/>
</dbReference>
<name>A0A261RQV9_9BORD</name>
<evidence type="ECO:0000256" key="2">
    <source>
        <dbReference type="ARBA" id="ARBA00022679"/>
    </source>
</evidence>
<dbReference type="NCBIfam" id="TIGR00693">
    <property type="entry name" value="thiE"/>
    <property type="match status" value="1"/>
</dbReference>
<feature type="binding site" evidence="9">
    <location>
        <position position="83"/>
    </location>
    <ligand>
        <name>4-amino-2-methyl-5-(diphosphooxymethyl)pyrimidine</name>
        <dbReference type="ChEBI" id="CHEBI:57841"/>
    </ligand>
</feature>
<dbReference type="Proteomes" id="UP000216947">
    <property type="component" value="Unassembled WGS sequence"/>
</dbReference>
<dbReference type="InterPro" id="IPR013785">
    <property type="entry name" value="Aldolase_TIM"/>
</dbReference>
<comment type="catalytic activity">
    <reaction evidence="8 9 10">
        <text>2-[(2R,5Z)-2-carboxy-4-methylthiazol-5(2H)-ylidene]ethyl phosphate + 4-amino-2-methyl-5-(diphosphooxymethyl)pyrimidine + 2 H(+) = thiamine phosphate + CO2 + diphosphate</text>
        <dbReference type="Rhea" id="RHEA:47844"/>
        <dbReference type="ChEBI" id="CHEBI:15378"/>
        <dbReference type="ChEBI" id="CHEBI:16526"/>
        <dbReference type="ChEBI" id="CHEBI:33019"/>
        <dbReference type="ChEBI" id="CHEBI:37575"/>
        <dbReference type="ChEBI" id="CHEBI:57841"/>
        <dbReference type="ChEBI" id="CHEBI:62899"/>
        <dbReference type="EC" id="2.5.1.3"/>
    </reaction>
</comment>
<comment type="caution">
    <text evidence="13">The sequence shown here is derived from an EMBL/GenBank/DDBJ whole genome shotgun (WGS) entry which is preliminary data.</text>
</comment>
<keyword evidence="14" id="KW-1185">Reference proteome</keyword>
<comment type="caution">
    <text evidence="9">Lacks conserved residue(s) required for the propagation of feature annotation.</text>
</comment>
<dbReference type="EMBL" id="NEVK01000001">
    <property type="protein sequence ID" value="OZI27444.1"/>
    <property type="molecule type" value="Genomic_DNA"/>
</dbReference>
<dbReference type="UniPathway" id="UPA00060">
    <property type="reaction ID" value="UER00141"/>
</dbReference>
<dbReference type="Pfam" id="PF02581">
    <property type="entry name" value="TMP-TENI"/>
    <property type="match status" value="1"/>
</dbReference>
<comment type="similarity">
    <text evidence="9 10">Belongs to the thiamine-phosphate synthase family.</text>
</comment>
<organism evidence="13 14">
    <name type="scientific">Bordetella genomosp. 7</name>
    <dbReference type="NCBI Taxonomy" id="1416805"/>
    <lineage>
        <taxon>Bacteria</taxon>
        <taxon>Pseudomonadati</taxon>
        <taxon>Pseudomonadota</taxon>
        <taxon>Betaproteobacteria</taxon>
        <taxon>Burkholderiales</taxon>
        <taxon>Alcaligenaceae</taxon>
        <taxon>Bordetella</taxon>
    </lineage>
</organism>
<dbReference type="InterPro" id="IPR036206">
    <property type="entry name" value="ThiamineP_synth_sf"/>
</dbReference>
<keyword evidence="5 9" id="KW-0784">Thiamine biosynthesis</keyword>
<feature type="binding site" evidence="9">
    <location>
        <begin position="149"/>
        <end position="151"/>
    </location>
    <ligand>
        <name>2-[(2R,5Z)-2-carboxy-4-methylthiazol-5(2H)-ylidene]ethyl phosphate</name>
        <dbReference type="ChEBI" id="CHEBI:62899"/>
    </ligand>
</feature>
<dbReference type="AlphaFoldDB" id="A0A261RQV9"/>
<dbReference type="GO" id="GO:0009229">
    <property type="term" value="P:thiamine diphosphate biosynthetic process"/>
    <property type="evidence" value="ECO:0007669"/>
    <property type="project" value="UniProtKB-UniRule"/>
</dbReference>
<dbReference type="Gene3D" id="3.20.20.70">
    <property type="entry name" value="Aldolase class I"/>
    <property type="match status" value="1"/>
</dbReference>
<dbReference type="GO" id="GO:0000287">
    <property type="term" value="F:magnesium ion binding"/>
    <property type="evidence" value="ECO:0007669"/>
    <property type="project" value="UniProtKB-UniRule"/>
</dbReference>
<evidence type="ECO:0000256" key="3">
    <source>
        <dbReference type="ARBA" id="ARBA00022723"/>
    </source>
</evidence>
<comment type="catalytic activity">
    <reaction evidence="6 9 10">
        <text>4-methyl-5-(2-phosphooxyethyl)-thiazole + 4-amino-2-methyl-5-(diphosphooxymethyl)pyrimidine + H(+) = thiamine phosphate + diphosphate</text>
        <dbReference type="Rhea" id="RHEA:22328"/>
        <dbReference type="ChEBI" id="CHEBI:15378"/>
        <dbReference type="ChEBI" id="CHEBI:33019"/>
        <dbReference type="ChEBI" id="CHEBI:37575"/>
        <dbReference type="ChEBI" id="CHEBI:57841"/>
        <dbReference type="ChEBI" id="CHEBI:58296"/>
        <dbReference type="EC" id="2.5.1.3"/>
    </reaction>
</comment>
<feature type="binding site" evidence="9">
    <location>
        <position position="103"/>
    </location>
    <ligand>
        <name>Mg(2+)</name>
        <dbReference type="ChEBI" id="CHEBI:18420"/>
    </ligand>
</feature>
<keyword evidence="2 9" id="KW-0808">Transferase</keyword>
<accession>A0A261RQV9</accession>
<evidence type="ECO:0000256" key="10">
    <source>
        <dbReference type="RuleBase" id="RU003826"/>
    </source>
</evidence>
<dbReference type="GO" id="GO:0004789">
    <property type="term" value="F:thiamine-phosphate diphosphorylase activity"/>
    <property type="evidence" value="ECO:0007669"/>
    <property type="project" value="UniProtKB-UniRule"/>
</dbReference>
<sequence length="233" mass="23929">MTPAGFQGADTLAGRLRFPGGLYGVTPEWDDTDRLADAVRRAAAGGMTALQLRRKTATEAQRAAQARVLADLCRELGVVFLVNDHWRLALDVGAEGAHLGRDDGDLAQARAQAGSGLLLGASCYNDLARARELLDAGADYIAFGAVFPSATKPQAVRAPLSLLARARELAAGMPGPRPAVVAIGGITPANAPQVAQAGADSIAVINGLFEAPDIQQAAAACAAPFSASSYSKP</sequence>
<feature type="binding site" evidence="9">
    <location>
        <position position="84"/>
    </location>
    <ligand>
        <name>Mg(2+)</name>
        <dbReference type="ChEBI" id="CHEBI:18420"/>
    </ligand>
</feature>
<comment type="function">
    <text evidence="9">Condenses 4-methyl-5-(beta-hydroxyethyl)thiazole monophosphate (THZ-P) and 2-methyl-4-amino-5-hydroxymethyl pyrimidine pyrophosphate (HMP-PP) to form thiamine monophosphate (TMP).</text>
</comment>
<dbReference type="InterPro" id="IPR022998">
    <property type="entry name" value="ThiamineP_synth_TenI"/>
</dbReference>
<evidence type="ECO:0000256" key="7">
    <source>
        <dbReference type="ARBA" id="ARBA00047851"/>
    </source>
</evidence>
<evidence type="ECO:0000256" key="5">
    <source>
        <dbReference type="ARBA" id="ARBA00022977"/>
    </source>
</evidence>
<protein>
    <recommendedName>
        <fullName evidence="9">Thiamine-phosphate synthase</fullName>
        <shortName evidence="9">TP synthase</shortName>
        <shortName evidence="9">TPS</shortName>
        <ecNumber evidence="9">2.5.1.3</ecNumber>
    </recommendedName>
    <alternativeName>
        <fullName evidence="9">Thiamine-phosphate pyrophosphorylase</fullName>
        <shortName evidence="9">TMP pyrophosphorylase</shortName>
        <shortName evidence="9">TMP-PPase</shortName>
    </alternativeName>
</protein>
<feature type="domain" description="Thiamine phosphate synthase/TenI" evidence="12">
    <location>
        <begin position="22"/>
        <end position="207"/>
    </location>
</feature>
<evidence type="ECO:0000313" key="14">
    <source>
        <dbReference type="Proteomes" id="UP000216947"/>
    </source>
</evidence>
<evidence type="ECO:0000256" key="4">
    <source>
        <dbReference type="ARBA" id="ARBA00022842"/>
    </source>
</evidence>
<evidence type="ECO:0000259" key="12">
    <source>
        <dbReference type="Pfam" id="PF02581"/>
    </source>
</evidence>
<dbReference type="EC" id="2.5.1.3" evidence="9"/>
<comment type="cofactor">
    <cofactor evidence="9">
        <name>Mg(2+)</name>
        <dbReference type="ChEBI" id="CHEBI:18420"/>
    </cofactor>
    <text evidence="9">Binds 1 Mg(2+) ion per subunit.</text>
</comment>
<comment type="catalytic activity">
    <reaction evidence="7 9 10">
        <text>2-(2-carboxy-4-methylthiazol-5-yl)ethyl phosphate + 4-amino-2-methyl-5-(diphosphooxymethyl)pyrimidine + 2 H(+) = thiamine phosphate + CO2 + diphosphate</text>
        <dbReference type="Rhea" id="RHEA:47848"/>
        <dbReference type="ChEBI" id="CHEBI:15378"/>
        <dbReference type="ChEBI" id="CHEBI:16526"/>
        <dbReference type="ChEBI" id="CHEBI:33019"/>
        <dbReference type="ChEBI" id="CHEBI:37575"/>
        <dbReference type="ChEBI" id="CHEBI:57841"/>
        <dbReference type="ChEBI" id="CHEBI:62890"/>
        <dbReference type="EC" id="2.5.1.3"/>
    </reaction>
</comment>
<dbReference type="RefSeq" id="WP_094795822.1">
    <property type="nucleotide sequence ID" value="NZ_NEVK01000001.1"/>
</dbReference>
<dbReference type="PANTHER" id="PTHR20857">
    <property type="entry name" value="THIAMINE-PHOSPHATE PYROPHOSPHORYLASE"/>
    <property type="match status" value="1"/>
</dbReference>
<keyword evidence="3 9" id="KW-0479">Metal-binding</keyword>
<dbReference type="HAMAP" id="MF_00097">
    <property type="entry name" value="TMP_synthase"/>
    <property type="match status" value="1"/>
</dbReference>
<gene>
    <name evidence="9" type="primary">thiE</name>
    <name evidence="13" type="ORF">CAL19_01535</name>
</gene>
<keyword evidence="4 9" id="KW-0460">Magnesium</keyword>
<feature type="binding site" evidence="9">
    <location>
        <position position="152"/>
    </location>
    <ligand>
        <name>4-amino-2-methyl-5-(diphosphooxymethyl)pyrimidine</name>
        <dbReference type="ChEBI" id="CHEBI:57841"/>
    </ligand>
</feature>
<dbReference type="CDD" id="cd00564">
    <property type="entry name" value="TMP_TenI"/>
    <property type="match status" value="1"/>
</dbReference>
<reference evidence="14" key="1">
    <citation type="submission" date="2017-05" db="EMBL/GenBank/DDBJ databases">
        <title>Complete and WGS of Bordetella genogroups.</title>
        <authorList>
            <person name="Spilker T."/>
            <person name="Lipuma J."/>
        </authorList>
    </citation>
    <scope>NUCLEOTIDE SEQUENCE [LARGE SCALE GENOMIC DNA]</scope>
    <source>
        <strain evidence="14">AU18089</strain>
    </source>
</reference>
<evidence type="ECO:0000256" key="1">
    <source>
        <dbReference type="ARBA" id="ARBA00005165"/>
    </source>
</evidence>
<feature type="binding site" evidence="9">
    <location>
        <position position="122"/>
    </location>
    <ligand>
        <name>4-amino-2-methyl-5-(diphosphooxymethyl)pyrimidine</name>
        <dbReference type="ChEBI" id="CHEBI:57841"/>
    </ligand>
</feature>
<feature type="binding site" evidence="9">
    <location>
        <begin position="51"/>
        <end position="55"/>
    </location>
    <ligand>
        <name>4-amino-2-methyl-5-(diphosphooxymethyl)pyrimidine</name>
        <dbReference type="ChEBI" id="CHEBI:57841"/>
    </ligand>
</feature>
<evidence type="ECO:0000313" key="13">
    <source>
        <dbReference type="EMBL" id="OZI27444.1"/>
    </source>
</evidence>
<comment type="pathway">
    <text evidence="1 9 11">Cofactor biosynthesis; thiamine diphosphate biosynthesis; thiamine phosphate from 4-amino-2-methyl-5-diphosphomethylpyrimidine and 4-methyl-5-(2-phosphoethyl)-thiazole: step 1/1.</text>
</comment>
<evidence type="ECO:0000256" key="8">
    <source>
        <dbReference type="ARBA" id="ARBA00047883"/>
    </source>
</evidence>
<proteinExistence type="inferred from homology"/>
<dbReference type="PANTHER" id="PTHR20857:SF15">
    <property type="entry name" value="THIAMINE-PHOSPHATE SYNTHASE"/>
    <property type="match status" value="1"/>
</dbReference>
<dbReference type="SUPFAM" id="SSF51391">
    <property type="entry name" value="Thiamin phosphate synthase"/>
    <property type="match status" value="1"/>
</dbReference>
<dbReference type="InterPro" id="IPR034291">
    <property type="entry name" value="TMP_synthase"/>
</dbReference>
<evidence type="ECO:0000256" key="6">
    <source>
        <dbReference type="ARBA" id="ARBA00047334"/>
    </source>
</evidence>
<feature type="binding site" evidence="9">
    <location>
        <position position="185"/>
    </location>
    <ligand>
        <name>2-[(2R,5Z)-2-carboxy-4-methylthiazol-5(2H)-ylidene]ethyl phosphate</name>
        <dbReference type="ChEBI" id="CHEBI:62899"/>
    </ligand>
</feature>